<accession>A0A0F9CTD0</accession>
<feature type="region of interest" description="Disordered" evidence="1">
    <location>
        <begin position="57"/>
        <end position="100"/>
    </location>
</feature>
<feature type="non-terminal residue" evidence="2">
    <location>
        <position position="1"/>
    </location>
</feature>
<evidence type="ECO:0000313" key="2">
    <source>
        <dbReference type="EMBL" id="KKL52469.1"/>
    </source>
</evidence>
<reference evidence="2" key="1">
    <citation type="journal article" date="2015" name="Nature">
        <title>Complex archaea that bridge the gap between prokaryotes and eukaryotes.</title>
        <authorList>
            <person name="Spang A."/>
            <person name="Saw J.H."/>
            <person name="Jorgensen S.L."/>
            <person name="Zaremba-Niedzwiedzka K."/>
            <person name="Martijn J."/>
            <person name="Lind A.E."/>
            <person name="van Eijk R."/>
            <person name="Schleper C."/>
            <person name="Guy L."/>
            <person name="Ettema T.J."/>
        </authorList>
    </citation>
    <scope>NUCLEOTIDE SEQUENCE</scope>
</reference>
<sequence>DRYFGKASQTVSLETKKPSVTGDDLVEVAAAIMQQEAKLLAAGESGNIEGEYEVIEDGDIDIGSSNEDVSSGEGGTRPAVDGGGEGVGGDGVEASGEEEE</sequence>
<name>A0A0F9CTD0_9ZZZZ</name>
<gene>
    <name evidence="2" type="ORF">LCGC14_2285110</name>
</gene>
<organism evidence="2">
    <name type="scientific">marine sediment metagenome</name>
    <dbReference type="NCBI Taxonomy" id="412755"/>
    <lineage>
        <taxon>unclassified sequences</taxon>
        <taxon>metagenomes</taxon>
        <taxon>ecological metagenomes</taxon>
    </lineage>
</organism>
<dbReference type="EMBL" id="LAZR01031880">
    <property type="protein sequence ID" value="KKL52469.1"/>
    <property type="molecule type" value="Genomic_DNA"/>
</dbReference>
<dbReference type="AlphaFoldDB" id="A0A0F9CTD0"/>
<evidence type="ECO:0000256" key="1">
    <source>
        <dbReference type="SAM" id="MobiDB-lite"/>
    </source>
</evidence>
<feature type="compositionally biased region" description="Gly residues" evidence="1">
    <location>
        <begin position="81"/>
        <end position="91"/>
    </location>
</feature>
<comment type="caution">
    <text evidence="2">The sequence shown here is derived from an EMBL/GenBank/DDBJ whole genome shotgun (WGS) entry which is preliminary data.</text>
</comment>
<proteinExistence type="predicted"/>
<protein>
    <submittedName>
        <fullName evidence="2">Uncharacterized protein</fullName>
    </submittedName>
</protein>